<feature type="transmembrane region" description="Helical" evidence="1">
    <location>
        <begin position="74"/>
        <end position="102"/>
    </location>
</feature>
<dbReference type="OrthoDB" id="8591832at2"/>
<sequence>MPTYKRLGYAGLLPFVAGVSLFAFDVKVFTLTGDTLFILYSAVILSFLAGTLWANSLKNNGEAIYDRELITSNLISLTAFVSLMMNSSLTAVTLLLVAYLLIFKHEATLENYAEIYPDYFSMRKRLTLVVSGLHLLLAALILFHGLAAS</sequence>
<feature type="transmembrane region" description="Helical" evidence="1">
    <location>
        <begin position="6"/>
        <end position="24"/>
    </location>
</feature>
<dbReference type="Proteomes" id="UP000307790">
    <property type="component" value="Unassembled WGS sequence"/>
</dbReference>
<evidence type="ECO:0000313" key="2">
    <source>
        <dbReference type="EMBL" id="TLU65130.1"/>
    </source>
</evidence>
<evidence type="ECO:0000256" key="1">
    <source>
        <dbReference type="SAM" id="Phobius"/>
    </source>
</evidence>
<proteinExistence type="predicted"/>
<evidence type="ECO:0000313" key="3">
    <source>
        <dbReference type="Proteomes" id="UP000307790"/>
    </source>
</evidence>
<protein>
    <submittedName>
        <fullName evidence="2">DUF3429 domain-containing protein</fullName>
    </submittedName>
</protein>
<keyword evidence="1" id="KW-0812">Transmembrane</keyword>
<feature type="transmembrane region" description="Helical" evidence="1">
    <location>
        <begin position="36"/>
        <end position="54"/>
    </location>
</feature>
<dbReference type="AlphaFoldDB" id="A0A5R9IHW6"/>
<organism evidence="2 3">
    <name type="scientific">Thalassotalea litorea</name>
    <dbReference type="NCBI Taxonomy" id="2020715"/>
    <lineage>
        <taxon>Bacteria</taxon>
        <taxon>Pseudomonadati</taxon>
        <taxon>Pseudomonadota</taxon>
        <taxon>Gammaproteobacteria</taxon>
        <taxon>Alteromonadales</taxon>
        <taxon>Colwelliaceae</taxon>
        <taxon>Thalassotalea</taxon>
    </lineage>
</organism>
<feature type="transmembrane region" description="Helical" evidence="1">
    <location>
        <begin position="126"/>
        <end position="147"/>
    </location>
</feature>
<dbReference type="EMBL" id="VCBC01000008">
    <property type="protein sequence ID" value="TLU65130.1"/>
    <property type="molecule type" value="Genomic_DNA"/>
</dbReference>
<keyword evidence="3" id="KW-1185">Reference proteome</keyword>
<comment type="caution">
    <text evidence="2">The sequence shown here is derived from an EMBL/GenBank/DDBJ whole genome shotgun (WGS) entry which is preliminary data.</text>
</comment>
<keyword evidence="1" id="KW-1133">Transmembrane helix</keyword>
<reference evidence="2 3" key="1">
    <citation type="submission" date="2019-05" db="EMBL/GenBank/DDBJ databases">
        <title>Genome sequences of Thalassotalea litorea 1K03283.</title>
        <authorList>
            <person name="Zhang D."/>
        </authorList>
    </citation>
    <scope>NUCLEOTIDE SEQUENCE [LARGE SCALE GENOMIC DNA]</scope>
    <source>
        <strain evidence="2 3">MCCC 1K03283</strain>
    </source>
</reference>
<dbReference type="InterPro" id="IPR021836">
    <property type="entry name" value="DUF3429"/>
</dbReference>
<name>A0A5R9IHW6_9GAMM</name>
<keyword evidence="1" id="KW-0472">Membrane</keyword>
<dbReference type="Pfam" id="PF11911">
    <property type="entry name" value="DUF3429"/>
    <property type="match status" value="1"/>
</dbReference>
<dbReference type="RefSeq" id="WP_138319800.1">
    <property type="nucleotide sequence ID" value="NZ_VCBC01000008.1"/>
</dbReference>
<gene>
    <name evidence="2" type="ORF">FE810_09390</name>
</gene>
<accession>A0A5R9IHW6</accession>